<feature type="domain" description="XS" evidence="5">
    <location>
        <begin position="299"/>
        <end position="414"/>
    </location>
</feature>
<keyword evidence="2" id="KW-0943">RNA-mediated gene silencing</keyword>
<name>A0AAW1YPC6_RUBAR</name>
<gene>
    <name evidence="7" type="ORF">M0R45_005852</name>
</gene>
<evidence type="ECO:0000256" key="3">
    <source>
        <dbReference type="ARBA" id="ARBA00024022"/>
    </source>
</evidence>
<evidence type="ECO:0000256" key="2">
    <source>
        <dbReference type="ARBA" id="ARBA00023158"/>
    </source>
</evidence>
<feature type="domain" description="Zinc finger-XS" evidence="6">
    <location>
        <begin position="228"/>
        <end position="266"/>
    </location>
</feature>
<dbReference type="PANTHER" id="PTHR46602:SF1">
    <property type="entry name" value="PROTEIN SUPPRESSOR OF GENE SILENCING 3"/>
    <property type="match status" value="1"/>
</dbReference>
<evidence type="ECO:0000259" key="6">
    <source>
        <dbReference type="Pfam" id="PF03470"/>
    </source>
</evidence>
<dbReference type="InterPro" id="IPR005381">
    <property type="entry name" value="Znf-XS_domain"/>
</dbReference>
<feature type="compositionally biased region" description="Gly residues" evidence="4">
    <location>
        <begin position="1"/>
        <end position="10"/>
    </location>
</feature>
<keyword evidence="1" id="KW-0175">Coiled coil</keyword>
<keyword evidence="8" id="KW-1185">Reference proteome</keyword>
<dbReference type="InterPro" id="IPR038588">
    <property type="entry name" value="XS_domain_sf"/>
</dbReference>
<feature type="region of interest" description="Disordered" evidence="4">
    <location>
        <begin position="1"/>
        <end position="197"/>
    </location>
</feature>
<evidence type="ECO:0000313" key="7">
    <source>
        <dbReference type="EMBL" id="KAK9950359.1"/>
    </source>
</evidence>
<dbReference type="GO" id="GO:0051607">
    <property type="term" value="P:defense response to virus"/>
    <property type="evidence" value="ECO:0007669"/>
    <property type="project" value="InterPro"/>
</dbReference>
<dbReference type="PANTHER" id="PTHR46602">
    <property type="entry name" value="PROTEIN SUPPRESSOR OF GENE SILENCING 3"/>
    <property type="match status" value="1"/>
</dbReference>
<comment type="similarity">
    <text evidence="3">Belongs to the SGS3 family.</text>
</comment>
<reference evidence="7 8" key="1">
    <citation type="journal article" date="2023" name="G3 (Bethesda)">
        <title>A chromosome-length genome assembly and annotation of blackberry (Rubus argutus, cv. 'Hillquist').</title>
        <authorList>
            <person name="Bruna T."/>
            <person name="Aryal R."/>
            <person name="Dudchenko O."/>
            <person name="Sargent D.J."/>
            <person name="Mead D."/>
            <person name="Buti M."/>
            <person name="Cavallini A."/>
            <person name="Hytonen T."/>
            <person name="Andres J."/>
            <person name="Pham M."/>
            <person name="Weisz D."/>
            <person name="Mascagni F."/>
            <person name="Usai G."/>
            <person name="Natali L."/>
            <person name="Bassil N."/>
            <person name="Fernandez G.E."/>
            <person name="Lomsadze A."/>
            <person name="Armour M."/>
            <person name="Olukolu B."/>
            <person name="Poorten T."/>
            <person name="Britton C."/>
            <person name="Davik J."/>
            <person name="Ashrafi H."/>
            <person name="Aiden E.L."/>
            <person name="Borodovsky M."/>
            <person name="Worthington M."/>
        </authorList>
    </citation>
    <scope>NUCLEOTIDE SEQUENCE [LARGE SCALE GENOMIC DNA]</scope>
    <source>
        <strain evidence="7">PI 553951</strain>
    </source>
</reference>
<feature type="compositionally biased region" description="Polar residues" evidence="4">
    <location>
        <begin position="65"/>
        <end position="86"/>
    </location>
</feature>
<evidence type="ECO:0000259" key="5">
    <source>
        <dbReference type="Pfam" id="PF03468"/>
    </source>
</evidence>
<dbReference type="Gene3D" id="3.30.70.2890">
    <property type="entry name" value="XS domain"/>
    <property type="match status" value="1"/>
</dbReference>
<dbReference type="AlphaFoldDB" id="A0AAW1YPC6"/>
<sequence length="599" mass="68274">MSSSRGGGNPRGKHVSEVNSSKVEQLSQGIGEINLDSTQDDGNWEEVIGRKSKNRAGSATAKPWGSQNSSNPWGQVDSQKPSMRSTGGSGRAAGNFWPSQATDSRKPAGRGNGRQQSSTRSFDNRSVAPQHVIPPPLNNGWNWQSRAGFTQPKGSEDDKDYHAAAVEDDDNDVSDADGDSDDDISDDSDSSVKSHGTRKNHRLLKNFFEVLDNLTVVEINDPVRQWHCPACQNGPGAIDWYRGLQPLMTHAKTKGSIRVRLHRELAELLDEELRRRGTTVVPSGEAFGKWKGLKVEEKDHEIVWPPMVVIMNTKLEQDDNDKWIGMGNQELLDYFSSYAAVKARHSYGPQGHRGMSVLLFEASARGYFEAERLHKHFIEQRTDRDAWDRNSRALFHPGGQRQLYGYMAMKEDMDIFNQHSQGKSKLKFEMRSYQEKVVNDLRQMSEDNQQLIWLKSRVVKEQRHAKALEESLGIVSEKLRKTTEENRIVRQRTKTQHEETKEEMYEQEQFFKDQIKIIHESRDAKEEVLRGCSRSSVRRLEEIGYLHQVPRKGDGGFVAERDMLIKAHGDDKAAMKRRHWEEEVELEKEFDTKLNPTHG</sequence>
<evidence type="ECO:0000256" key="1">
    <source>
        <dbReference type="ARBA" id="ARBA00023054"/>
    </source>
</evidence>
<protein>
    <submittedName>
        <fullName evidence="7">Uncharacterized protein</fullName>
    </submittedName>
</protein>
<comment type="caution">
    <text evidence="7">The sequence shown here is derived from an EMBL/GenBank/DDBJ whole genome shotgun (WGS) entry which is preliminary data.</text>
</comment>
<dbReference type="InterPro" id="IPR044287">
    <property type="entry name" value="SGS3"/>
</dbReference>
<organism evidence="7 8">
    <name type="scientific">Rubus argutus</name>
    <name type="common">Southern blackberry</name>
    <dbReference type="NCBI Taxonomy" id="59490"/>
    <lineage>
        <taxon>Eukaryota</taxon>
        <taxon>Viridiplantae</taxon>
        <taxon>Streptophyta</taxon>
        <taxon>Embryophyta</taxon>
        <taxon>Tracheophyta</taxon>
        <taxon>Spermatophyta</taxon>
        <taxon>Magnoliopsida</taxon>
        <taxon>eudicotyledons</taxon>
        <taxon>Gunneridae</taxon>
        <taxon>Pentapetalae</taxon>
        <taxon>rosids</taxon>
        <taxon>fabids</taxon>
        <taxon>Rosales</taxon>
        <taxon>Rosaceae</taxon>
        <taxon>Rosoideae</taxon>
        <taxon>Rosoideae incertae sedis</taxon>
        <taxon>Rubus</taxon>
    </lineage>
</organism>
<dbReference type="Proteomes" id="UP001457282">
    <property type="component" value="Unassembled WGS sequence"/>
</dbReference>
<dbReference type="InterPro" id="IPR005380">
    <property type="entry name" value="XS_domain"/>
</dbReference>
<dbReference type="EMBL" id="JBEDUW010000001">
    <property type="protein sequence ID" value="KAK9950359.1"/>
    <property type="molecule type" value="Genomic_DNA"/>
</dbReference>
<proteinExistence type="inferred from homology"/>
<evidence type="ECO:0000313" key="8">
    <source>
        <dbReference type="Proteomes" id="UP001457282"/>
    </source>
</evidence>
<dbReference type="Pfam" id="PF03468">
    <property type="entry name" value="XS"/>
    <property type="match status" value="1"/>
</dbReference>
<accession>A0AAW1YPC6</accession>
<feature type="compositionally biased region" description="Polar residues" evidence="4">
    <location>
        <begin position="139"/>
        <end position="148"/>
    </location>
</feature>
<evidence type="ECO:0000256" key="4">
    <source>
        <dbReference type="SAM" id="MobiDB-lite"/>
    </source>
</evidence>
<dbReference type="Pfam" id="PF03470">
    <property type="entry name" value="zf-XS"/>
    <property type="match status" value="1"/>
</dbReference>
<dbReference type="CDD" id="cd12266">
    <property type="entry name" value="RRM_like_XS"/>
    <property type="match status" value="1"/>
</dbReference>
<feature type="compositionally biased region" description="Polar residues" evidence="4">
    <location>
        <begin position="17"/>
        <end position="28"/>
    </location>
</feature>
<dbReference type="GO" id="GO:0031047">
    <property type="term" value="P:regulatory ncRNA-mediated gene silencing"/>
    <property type="evidence" value="ECO:0007669"/>
    <property type="project" value="UniProtKB-KW"/>
</dbReference>
<feature type="compositionally biased region" description="Acidic residues" evidence="4">
    <location>
        <begin position="166"/>
        <end position="189"/>
    </location>
</feature>